<gene>
    <name evidence="2" type="ORF">TUM18999_29270</name>
    <name evidence="3" type="ORF">TUM20286_37770</name>
</gene>
<reference evidence="2 4" key="1">
    <citation type="submission" date="2020-05" db="EMBL/GenBank/DDBJ databases">
        <title>Characterization of novel class B3 metallo-beta-lactamase from novel Pseudomonas species.</title>
        <authorList>
            <person name="Yamada K."/>
            <person name="Aoki K."/>
            <person name="Ishii Y."/>
        </authorList>
    </citation>
    <scope>NUCLEOTIDE SEQUENCE [LARGE SCALE GENOMIC DNA]</scope>
    <source>
        <strain evidence="2 4">TUM18999</strain>
        <strain evidence="3 5">TUM20286</strain>
    </source>
</reference>
<accession>A0A6J4E660</accession>
<protein>
    <submittedName>
        <fullName evidence="2">Uncharacterized protein</fullName>
    </submittedName>
</protein>
<proteinExistence type="predicted"/>
<feature type="region of interest" description="Disordered" evidence="1">
    <location>
        <begin position="130"/>
        <end position="151"/>
    </location>
</feature>
<feature type="compositionally biased region" description="Basic and acidic residues" evidence="1">
    <location>
        <begin position="1"/>
        <end position="36"/>
    </location>
</feature>
<sequence>MPDARHFPRPHFDVLMRDSRAPELPDSPLRRLDQARSQETPPMEDSLKFPTLEHFPEEILDIRPDSPAQACQALGDYRLVQATHLVQRIRETLDEHDPDTAGERAQYQEQLLSGLEALLLDAYLMFGRAREGDEPPRKAPLGSAETRATYR</sequence>
<feature type="region of interest" description="Disordered" evidence="1">
    <location>
        <begin position="1"/>
        <end position="48"/>
    </location>
</feature>
<dbReference type="EMBL" id="AP023189">
    <property type="protein sequence ID" value="BCG24736.1"/>
    <property type="molecule type" value="Genomic_DNA"/>
</dbReference>
<evidence type="ECO:0000313" key="4">
    <source>
        <dbReference type="Proteomes" id="UP000509383"/>
    </source>
</evidence>
<dbReference type="Proteomes" id="UP000509383">
    <property type="component" value="Chromosome"/>
</dbReference>
<dbReference type="EMBL" id="BQKM01000008">
    <property type="protein sequence ID" value="GJN54025.1"/>
    <property type="molecule type" value="Genomic_DNA"/>
</dbReference>
<dbReference type="KEGG" id="ptw:TUM18999_29270"/>
<organism evidence="2 4">
    <name type="scientific">Pseudomonas tohonis</name>
    <dbReference type="NCBI Taxonomy" id="2725477"/>
    <lineage>
        <taxon>Bacteria</taxon>
        <taxon>Pseudomonadati</taxon>
        <taxon>Pseudomonadota</taxon>
        <taxon>Gammaproteobacteria</taxon>
        <taxon>Pseudomonadales</taxon>
        <taxon>Pseudomonadaceae</taxon>
        <taxon>Pseudomonas</taxon>
    </lineage>
</organism>
<evidence type="ECO:0000256" key="1">
    <source>
        <dbReference type="SAM" id="MobiDB-lite"/>
    </source>
</evidence>
<evidence type="ECO:0000313" key="2">
    <source>
        <dbReference type="EMBL" id="BCG24736.1"/>
    </source>
</evidence>
<keyword evidence="5" id="KW-1185">Reference proteome</keyword>
<evidence type="ECO:0000313" key="3">
    <source>
        <dbReference type="EMBL" id="GJN54025.1"/>
    </source>
</evidence>
<dbReference type="AlphaFoldDB" id="A0A6J4E660"/>
<dbReference type="Proteomes" id="UP001054892">
    <property type="component" value="Unassembled WGS sequence"/>
</dbReference>
<evidence type="ECO:0000313" key="5">
    <source>
        <dbReference type="Proteomes" id="UP001054892"/>
    </source>
</evidence>
<dbReference type="RefSeq" id="WP_173178708.1">
    <property type="nucleotide sequence ID" value="NZ_AP023189.1"/>
</dbReference>
<name>A0A6J4E660_9PSED</name>